<dbReference type="Gene3D" id="1.10.1740.10">
    <property type="match status" value="1"/>
</dbReference>
<dbReference type="NCBIfam" id="TIGR02937">
    <property type="entry name" value="sigma70-ECF"/>
    <property type="match status" value="1"/>
</dbReference>
<dbReference type="Pfam" id="PF04542">
    <property type="entry name" value="Sigma70_r2"/>
    <property type="match status" value="1"/>
</dbReference>
<evidence type="ECO:0000313" key="7">
    <source>
        <dbReference type="EMBL" id="TCC90358.1"/>
    </source>
</evidence>
<dbReference type="Proteomes" id="UP000292884">
    <property type="component" value="Unassembled WGS sequence"/>
</dbReference>
<dbReference type="GO" id="GO:0003677">
    <property type="term" value="F:DNA binding"/>
    <property type="evidence" value="ECO:0007669"/>
    <property type="project" value="InterPro"/>
</dbReference>
<protein>
    <submittedName>
        <fullName evidence="7">Sigma-70 family RNA polymerase sigma factor</fullName>
    </submittedName>
</protein>
<evidence type="ECO:0000259" key="5">
    <source>
        <dbReference type="Pfam" id="PF04542"/>
    </source>
</evidence>
<comment type="similarity">
    <text evidence="1">Belongs to the sigma-70 factor family. ECF subfamily.</text>
</comment>
<dbReference type="Pfam" id="PF08281">
    <property type="entry name" value="Sigma70_r4_2"/>
    <property type="match status" value="1"/>
</dbReference>
<dbReference type="AlphaFoldDB" id="A0A4R0MTH3"/>
<evidence type="ECO:0000256" key="4">
    <source>
        <dbReference type="ARBA" id="ARBA00023163"/>
    </source>
</evidence>
<dbReference type="InterPro" id="IPR013324">
    <property type="entry name" value="RNA_pol_sigma_r3/r4-like"/>
</dbReference>
<dbReference type="InterPro" id="IPR007627">
    <property type="entry name" value="RNA_pol_sigma70_r2"/>
</dbReference>
<evidence type="ECO:0000256" key="1">
    <source>
        <dbReference type="ARBA" id="ARBA00010641"/>
    </source>
</evidence>
<dbReference type="InterPro" id="IPR013249">
    <property type="entry name" value="RNA_pol_sigma70_r4_t2"/>
</dbReference>
<dbReference type="RefSeq" id="WP_131553759.1">
    <property type="nucleotide sequence ID" value="NZ_SJSK01000003.1"/>
</dbReference>
<keyword evidence="8" id="KW-1185">Reference proteome</keyword>
<sequence>MQLFPIDLIEGCKKGICSAQRSLFDFYYDYMFNVCLRYLKDEMLTEDILSQGFTKVFNGIGKFKLEKENGLRAWIKTIMINECLIFLRKKNNFFLVPLSEAENIPSPTIDFEELDSSYVLQSISELPIGYRTVLNLNVIEGYSHQEISVMLNIKEATSRSQLAKAKEVLKKKLLEYKLNYYGKG</sequence>
<evidence type="ECO:0000313" key="8">
    <source>
        <dbReference type="Proteomes" id="UP000292884"/>
    </source>
</evidence>
<dbReference type="InterPro" id="IPR014284">
    <property type="entry name" value="RNA_pol_sigma-70_dom"/>
</dbReference>
<dbReference type="GO" id="GO:0006352">
    <property type="term" value="P:DNA-templated transcription initiation"/>
    <property type="evidence" value="ECO:0007669"/>
    <property type="project" value="InterPro"/>
</dbReference>
<feature type="domain" description="RNA polymerase sigma factor 70 region 4 type 2" evidence="6">
    <location>
        <begin position="119"/>
        <end position="167"/>
    </location>
</feature>
<organism evidence="7 8">
    <name type="scientific">Pedobacter frigiditerrae</name>
    <dbReference type="NCBI Taxonomy" id="2530452"/>
    <lineage>
        <taxon>Bacteria</taxon>
        <taxon>Pseudomonadati</taxon>
        <taxon>Bacteroidota</taxon>
        <taxon>Sphingobacteriia</taxon>
        <taxon>Sphingobacteriales</taxon>
        <taxon>Sphingobacteriaceae</taxon>
        <taxon>Pedobacter</taxon>
    </lineage>
</organism>
<dbReference type="Gene3D" id="1.10.10.10">
    <property type="entry name" value="Winged helix-like DNA-binding domain superfamily/Winged helix DNA-binding domain"/>
    <property type="match status" value="1"/>
</dbReference>
<keyword evidence="4" id="KW-0804">Transcription</keyword>
<dbReference type="PANTHER" id="PTHR43133">
    <property type="entry name" value="RNA POLYMERASE ECF-TYPE SIGMA FACTO"/>
    <property type="match status" value="1"/>
</dbReference>
<dbReference type="PANTHER" id="PTHR43133:SF46">
    <property type="entry name" value="RNA POLYMERASE SIGMA-70 FACTOR ECF SUBFAMILY"/>
    <property type="match status" value="1"/>
</dbReference>
<reference evidence="7 8" key="1">
    <citation type="submission" date="2019-02" db="EMBL/GenBank/DDBJ databases">
        <title>Pedobacter sp. RP-1-13 sp. nov., isolated from Arctic soil.</title>
        <authorList>
            <person name="Dahal R.H."/>
        </authorList>
    </citation>
    <scope>NUCLEOTIDE SEQUENCE [LARGE SCALE GENOMIC DNA]</scope>
    <source>
        <strain evidence="7 8">RP-1-13</strain>
    </source>
</reference>
<evidence type="ECO:0000256" key="3">
    <source>
        <dbReference type="ARBA" id="ARBA00023082"/>
    </source>
</evidence>
<keyword evidence="3" id="KW-0731">Sigma factor</keyword>
<keyword evidence="2" id="KW-0805">Transcription regulation</keyword>
<accession>A0A4R0MTH3</accession>
<dbReference type="SUPFAM" id="SSF88946">
    <property type="entry name" value="Sigma2 domain of RNA polymerase sigma factors"/>
    <property type="match status" value="1"/>
</dbReference>
<gene>
    <name evidence="7" type="ORF">EZ428_13865</name>
</gene>
<dbReference type="GO" id="GO:0016987">
    <property type="term" value="F:sigma factor activity"/>
    <property type="evidence" value="ECO:0007669"/>
    <property type="project" value="UniProtKB-KW"/>
</dbReference>
<name>A0A4R0MTH3_9SPHI</name>
<comment type="caution">
    <text evidence="7">The sequence shown here is derived from an EMBL/GenBank/DDBJ whole genome shotgun (WGS) entry which is preliminary data.</text>
</comment>
<dbReference type="SUPFAM" id="SSF88659">
    <property type="entry name" value="Sigma3 and sigma4 domains of RNA polymerase sigma factors"/>
    <property type="match status" value="1"/>
</dbReference>
<dbReference type="InterPro" id="IPR036388">
    <property type="entry name" value="WH-like_DNA-bd_sf"/>
</dbReference>
<evidence type="ECO:0000259" key="6">
    <source>
        <dbReference type="Pfam" id="PF08281"/>
    </source>
</evidence>
<dbReference type="CDD" id="cd06171">
    <property type="entry name" value="Sigma70_r4"/>
    <property type="match status" value="1"/>
</dbReference>
<dbReference type="OrthoDB" id="1491902at2"/>
<proteinExistence type="inferred from homology"/>
<dbReference type="InterPro" id="IPR039425">
    <property type="entry name" value="RNA_pol_sigma-70-like"/>
</dbReference>
<feature type="domain" description="RNA polymerase sigma-70 region 2" evidence="5">
    <location>
        <begin position="25"/>
        <end position="91"/>
    </location>
</feature>
<dbReference type="EMBL" id="SJSK01000003">
    <property type="protein sequence ID" value="TCC90358.1"/>
    <property type="molecule type" value="Genomic_DNA"/>
</dbReference>
<evidence type="ECO:0000256" key="2">
    <source>
        <dbReference type="ARBA" id="ARBA00023015"/>
    </source>
</evidence>
<dbReference type="InterPro" id="IPR013325">
    <property type="entry name" value="RNA_pol_sigma_r2"/>
</dbReference>